<sequence length="319" mass="34377">MKPNTLTGILMAAAMIGLSVSCKKDKQPEPVVPFAKAAEFWDANKAKAQEFKGDAATGFTITGAKGVKIVFPPNAFRDQGGQIVTGNVTVKLTEILSKKDILLSGPMTESNGKLLVSGGEILVEADLNGKPLVAIEKGIDVEVPQVMKAGEMQLFVQGRRDPGPNGVPDTNLQQSPLTWIAAPYAPFGNGPNTYTFTLPSFTWVNCDRFYSDPRPKTTITVLPDFKDGNQVSDLQVMLVFRDITTVVTLPYNTFLQKFESYASSLPVGIEADLVILGKDADGYIQFGTQHITVAANQHIDAAIRRTAQADIDAFLAGIN</sequence>
<dbReference type="EMBL" id="JBEXAC010000001">
    <property type="protein sequence ID" value="MET6997730.1"/>
    <property type="molecule type" value="Genomic_DNA"/>
</dbReference>
<accession>A0ABV2T5S5</accession>
<gene>
    <name evidence="1" type="ORF">ABR189_10140</name>
</gene>
<organism evidence="1 2">
    <name type="scientific">Chitinophaga defluvii</name>
    <dbReference type="NCBI Taxonomy" id="3163343"/>
    <lineage>
        <taxon>Bacteria</taxon>
        <taxon>Pseudomonadati</taxon>
        <taxon>Bacteroidota</taxon>
        <taxon>Chitinophagia</taxon>
        <taxon>Chitinophagales</taxon>
        <taxon>Chitinophagaceae</taxon>
        <taxon>Chitinophaga</taxon>
    </lineage>
</organism>
<reference evidence="1 2" key="1">
    <citation type="submission" date="2024-06" db="EMBL/GenBank/DDBJ databases">
        <title>Chitinophaga defluvii sp. nov., isolated from municipal sewage.</title>
        <authorList>
            <person name="Zhang L."/>
        </authorList>
    </citation>
    <scope>NUCLEOTIDE SEQUENCE [LARGE SCALE GENOMIC DNA]</scope>
    <source>
        <strain evidence="1 2">H8</strain>
    </source>
</reference>
<name>A0ABV2T5S5_9BACT</name>
<protein>
    <submittedName>
        <fullName evidence="1">Uncharacterized protein</fullName>
    </submittedName>
</protein>
<proteinExistence type="predicted"/>
<keyword evidence="2" id="KW-1185">Reference proteome</keyword>
<dbReference type="PROSITE" id="PS51257">
    <property type="entry name" value="PROKAR_LIPOPROTEIN"/>
    <property type="match status" value="1"/>
</dbReference>
<comment type="caution">
    <text evidence="1">The sequence shown here is derived from an EMBL/GenBank/DDBJ whole genome shotgun (WGS) entry which is preliminary data.</text>
</comment>
<dbReference type="Proteomes" id="UP001549749">
    <property type="component" value="Unassembled WGS sequence"/>
</dbReference>
<evidence type="ECO:0000313" key="2">
    <source>
        <dbReference type="Proteomes" id="UP001549749"/>
    </source>
</evidence>
<evidence type="ECO:0000313" key="1">
    <source>
        <dbReference type="EMBL" id="MET6997730.1"/>
    </source>
</evidence>
<dbReference type="RefSeq" id="WP_354660365.1">
    <property type="nucleotide sequence ID" value="NZ_JBEXAC010000001.1"/>
</dbReference>